<dbReference type="PANTHER" id="PTHR11008:SF39">
    <property type="entry name" value="CIRCADIAN CLOCK-CONTROLLED PROTEIN-LIKE PROTEIN"/>
    <property type="match status" value="1"/>
</dbReference>
<dbReference type="InterPro" id="IPR038606">
    <property type="entry name" value="To_sf"/>
</dbReference>
<dbReference type="Gene3D" id="3.15.10.30">
    <property type="entry name" value="Haemolymph juvenile hormone binding protein"/>
    <property type="match status" value="1"/>
</dbReference>
<feature type="signal peptide" evidence="1">
    <location>
        <begin position="1"/>
        <end position="18"/>
    </location>
</feature>
<keyword evidence="1" id="KW-0732">Signal</keyword>
<dbReference type="EMBL" id="JARGDH010000001">
    <property type="protein sequence ID" value="KAL0281497.1"/>
    <property type="molecule type" value="Genomic_DNA"/>
</dbReference>
<dbReference type="Pfam" id="PF06585">
    <property type="entry name" value="JHBP"/>
    <property type="match status" value="1"/>
</dbReference>
<dbReference type="AlphaFoldDB" id="A0AAW2II86"/>
<dbReference type="PANTHER" id="PTHR11008">
    <property type="entry name" value="PROTEIN TAKEOUT-LIKE PROTEIN"/>
    <property type="match status" value="1"/>
</dbReference>
<evidence type="ECO:0000256" key="1">
    <source>
        <dbReference type="SAM" id="SignalP"/>
    </source>
</evidence>
<organism evidence="2">
    <name type="scientific">Menopon gallinae</name>
    <name type="common">poultry shaft louse</name>
    <dbReference type="NCBI Taxonomy" id="328185"/>
    <lineage>
        <taxon>Eukaryota</taxon>
        <taxon>Metazoa</taxon>
        <taxon>Ecdysozoa</taxon>
        <taxon>Arthropoda</taxon>
        <taxon>Hexapoda</taxon>
        <taxon>Insecta</taxon>
        <taxon>Pterygota</taxon>
        <taxon>Neoptera</taxon>
        <taxon>Paraneoptera</taxon>
        <taxon>Psocodea</taxon>
        <taxon>Troctomorpha</taxon>
        <taxon>Phthiraptera</taxon>
        <taxon>Amblycera</taxon>
        <taxon>Menoponidae</taxon>
        <taxon>Menopon</taxon>
    </lineage>
</organism>
<feature type="chain" id="PRO_5043553806" evidence="1">
    <location>
        <begin position="19"/>
        <end position="101"/>
    </location>
</feature>
<evidence type="ECO:0000313" key="2">
    <source>
        <dbReference type="EMBL" id="KAL0281497.1"/>
    </source>
</evidence>
<dbReference type="InterPro" id="IPR010562">
    <property type="entry name" value="Haemolymph_juvenile_hormone-bd"/>
</dbReference>
<accession>A0AAW2II86</accession>
<gene>
    <name evidence="2" type="ORF">PYX00_002469</name>
</gene>
<name>A0AAW2II86_9NEOP</name>
<comment type="caution">
    <text evidence="2">The sequence shown here is derived from an EMBL/GenBank/DDBJ whole genome shotgun (WGS) entry which is preliminary data.</text>
</comment>
<sequence length="101" mass="11249">MILCIICFVIYVLVYTNALIPDYIKTCRRTDPQLEQCINSSIESIRNRLVKGIPELDVPPLEPLLLNEVSLSRGPDGAKIEASVKNVKVHGPSNFIITSLQ</sequence>
<protein>
    <submittedName>
        <fullName evidence="2">Uncharacterized protein</fullName>
    </submittedName>
</protein>
<proteinExistence type="predicted"/>
<reference evidence="2" key="1">
    <citation type="journal article" date="2024" name="Gigascience">
        <title>Chromosome-level genome of the poultry shaft louse Menopon gallinae provides insight into the host-switching and adaptive evolution of parasitic lice.</title>
        <authorList>
            <person name="Xu Y."/>
            <person name="Ma L."/>
            <person name="Liu S."/>
            <person name="Liang Y."/>
            <person name="Liu Q."/>
            <person name="He Z."/>
            <person name="Tian L."/>
            <person name="Duan Y."/>
            <person name="Cai W."/>
            <person name="Li H."/>
            <person name="Song F."/>
        </authorList>
    </citation>
    <scope>NUCLEOTIDE SEQUENCE</scope>
    <source>
        <strain evidence="2">Cailab_2023a</strain>
    </source>
</reference>
<dbReference type="GO" id="GO:0005615">
    <property type="term" value="C:extracellular space"/>
    <property type="evidence" value="ECO:0007669"/>
    <property type="project" value="TreeGrafter"/>
</dbReference>